<name>A0A8K1LQP6_9PASS</name>
<dbReference type="AlphaFoldDB" id="A0A8K1LQP6"/>
<sequence length="138" mass="15889">MAKALEGKLYEKQLRSFGLLLQKRRLMGILIVGLNILMRARRDVIALVISDRTRENGMKLSWGRFLVDVWKVFHLEQAPQASGHSTKPDRIQKKCWSILFVTCCDSWDSPLHGQDLASMVLMAPIQLSTLWFYDSKIL</sequence>
<dbReference type="EMBL" id="SWJQ01000081">
    <property type="protein sequence ID" value="TRZ23210.1"/>
    <property type="molecule type" value="Genomic_DNA"/>
</dbReference>
<gene>
    <name evidence="1" type="ORF">HGM15179_003911</name>
</gene>
<accession>A0A8K1LQP6</accession>
<proteinExistence type="predicted"/>
<evidence type="ECO:0000313" key="1">
    <source>
        <dbReference type="EMBL" id="TRZ23210.1"/>
    </source>
</evidence>
<evidence type="ECO:0000313" key="2">
    <source>
        <dbReference type="Proteomes" id="UP000796761"/>
    </source>
</evidence>
<protein>
    <submittedName>
        <fullName evidence="1">Uncharacterized protein</fullName>
    </submittedName>
</protein>
<keyword evidence="2" id="KW-1185">Reference proteome</keyword>
<comment type="caution">
    <text evidence="1">The sequence shown here is derived from an EMBL/GenBank/DDBJ whole genome shotgun (WGS) entry which is preliminary data.</text>
</comment>
<dbReference type="Proteomes" id="UP000796761">
    <property type="component" value="Unassembled WGS sequence"/>
</dbReference>
<reference evidence="1" key="1">
    <citation type="submission" date="2019-04" db="EMBL/GenBank/DDBJ databases">
        <title>Genome assembly of Zosterops borbonicus 15179.</title>
        <authorList>
            <person name="Leroy T."/>
            <person name="Anselmetti Y."/>
            <person name="Tilak M.-K."/>
            <person name="Nabholz B."/>
        </authorList>
    </citation>
    <scope>NUCLEOTIDE SEQUENCE</scope>
    <source>
        <strain evidence="1">HGM_15179</strain>
        <tissue evidence="1">Muscle</tissue>
    </source>
</reference>
<organism evidence="1 2">
    <name type="scientific">Zosterops borbonicus</name>
    <dbReference type="NCBI Taxonomy" id="364589"/>
    <lineage>
        <taxon>Eukaryota</taxon>
        <taxon>Metazoa</taxon>
        <taxon>Chordata</taxon>
        <taxon>Craniata</taxon>
        <taxon>Vertebrata</taxon>
        <taxon>Euteleostomi</taxon>
        <taxon>Archelosauria</taxon>
        <taxon>Archosauria</taxon>
        <taxon>Dinosauria</taxon>
        <taxon>Saurischia</taxon>
        <taxon>Theropoda</taxon>
        <taxon>Coelurosauria</taxon>
        <taxon>Aves</taxon>
        <taxon>Neognathae</taxon>
        <taxon>Neoaves</taxon>
        <taxon>Telluraves</taxon>
        <taxon>Australaves</taxon>
        <taxon>Passeriformes</taxon>
        <taxon>Sylvioidea</taxon>
        <taxon>Zosteropidae</taxon>
        <taxon>Zosterops</taxon>
    </lineage>
</organism>